<reference evidence="3" key="1">
    <citation type="submission" date="2020-08" db="EMBL/GenBank/DDBJ databases">
        <title>Genome public.</title>
        <authorList>
            <person name="Liu C."/>
            <person name="Sun Q."/>
        </authorList>
    </citation>
    <scope>NUCLEOTIDE SEQUENCE</scope>
    <source>
        <strain evidence="3">NSJ-52</strain>
    </source>
</reference>
<evidence type="ECO:0000256" key="1">
    <source>
        <dbReference type="ARBA" id="ARBA00022801"/>
    </source>
</evidence>
<dbReference type="AlphaFoldDB" id="A0A8J6JMQ4"/>
<protein>
    <submittedName>
        <fullName evidence="3">N-acetylmuramoyl-L-alanine amidase</fullName>
    </submittedName>
</protein>
<keyword evidence="1" id="KW-0378">Hydrolase</keyword>
<dbReference type="PANTHER" id="PTHR30404">
    <property type="entry name" value="N-ACETYLMURAMOYL-L-ALANINE AMIDASE"/>
    <property type="match status" value="1"/>
</dbReference>
<dbReference type="SMART" id="SM00646">
    <property type="entry name" value="Ami_3"/>
    <property type="match status" value="1"/>
</dbReference>
<gene>
    <name evidence="3" type="ORF">H8S62_17675</name>
</gene>
<sequence>MKILSWALVAALALGTGYFLWSGRAGGVQTLAAARFPEETVVIDAGHGGEDGGAVSISGVPESGINLAVALRLDQLFGLYGVRTEVLRTEDISLHDSGAATMRERKVSDIHNRVERINAIENATLISIHQNTYPTAKYHGAQVFYSNGELSMALAQLTQETLRLSLDPDNNRVSTKIPDTVYLMNHISCRAILVECGFLSNPEEDQLLQSKGYQTKLATALCGAYLRFQDLYTKGELPNEGESSVFLYPVRE</sequence>
<dbReference type="GO" id="GO:0030288">
    <property type="term" value="C:outer membrane-bounded periplasmic space"/>
    <property type="evidence" value="ECO:0007669"/>
    <property type="project" value="TreeGrafter"/>
</dbReference>
<evidence type="ECO:0000313" key="4">
    <source>
        <dbReference type="Proteomes" id="UP000607645"/>
    </source>
</evidence>
<evidence type="ECO:0000313" key="3">
    <source>
        <dbReference type="EMBL" id="MBC5738833.1"/>
    </source>
</evidence>
<dbReference type="Pfam" id="PF01520">
    <property type="entry name" value="Amidase_3"/>
    <property type="match status" value="1"/>
</dbReference>
<dbReference type="GO" id="GO:0009253">
    <property type="term" value="P:peptidoglycan catabolic process"/>
    <property type="evidence" value="ECO:0007669"/>
    <property type="project" value="InterPro"/>
</dbReference>
<feature type="domain" description="MurNAc-LAA" evidence="2">
    <location>
        <begin position="114"/>
        <end position="226"/>
    </location>
</feature>
<name>A0A8J6JMQ4_9FIRM</name>
<organism evidence="3 4">
    <name type="scientific">Lawsonibacter faecis</name>
    <dbReference type="NCBI Taxonomy" id="2763052"/>
    <lineage>
        <taxon>Bacteria</taxon>
        <taxon>Bacillati</taxon>
        <taxon>Bacillota</taxon>
        <taxon>Clostridia</taxon>
        <taxon>Eubacteriales</taxon>
        <taxon>Oscillospiraceae</taxon>
        <taxon>Lawsonibacter</taxon>
    </lineage>
</organism>
<dbReference type="CDD" id="cd02696">
    <property type="entry name" value="MurNAc-LAA"/>
    <property type="match status" value="1"/>
</dbReference>
<dbReference type="Proteomes" id="UP000607645">
    <property type="component" value="Unassembled WGS sequence"/>
</dbReference>
<dbReference type="Gene3D" id="3.40.630.40">
    <property type="entry name" value="Zn-dependent exopeptidases"/>
    <property type="match status" value="1"/>
</dbReference>
<comment type="caution">
    <text evidence="3">The sequence shown here is derived from an EMBL/GenBank/DDBJ whole genome shotgun (WGS) entry which is preliminary data.</text>
</comment>
<accession>A0A8J6JMQ4</accession>
<dbReference type="InterPro" id="IPR002508">
    <property type="entry name" value="MurNAc-LAA_cat"/>
</dbReference>
<dbReference type="InterPro" id="IPR050695">
    <property type="entry name" value="N-acetylmuramoyl_amidase_3"/>
</dbReference>
<dbReference type="GO" id="GO:0008745">
    <property type="term" value="F:N-acetylmuramoyl-L-alanine amidase activity"/>
    <property type="evidence" value="ECO:0007669"/>
    <property type="project" value="InterPro"/>
</dbReference>
<dbReference type="SUPFAM" id="SSF53187">
    <property type="entry name" value="Zn-dependent exopeptidases"/>
    <property type="match status" value="1"/>
</dbReference>
<evidence type="ECO:0000259" key="2">
    <source>
        <dbReference type="SMART" id="SM00646"/>
    </source>
</evidence>
<proteinExistence type="predicted"/>
<dbReference type="EMBL" id="JACOPQ010000028">
    <property type="protein sequence ID" value="MBC5738833.1"/>
    <property type="molecule type" value="Genomic_DNA"/>
</dbReference>
<keyword evidence="4" id="KW-1185">Reference proteome</keyword>
<dbReference type="PANTHER" id="PTHR30404:SF0">
    <property type="entry name" value="N-ACETYLMURAMOYL-L-ALANINE AMIDASE AMIC"/>
    <property type="match status" value="1"/>
</dbReference>